<dbReference type="Pfam" id="PF11042">
    <property type="entry name" value="DUF2750"/>
    <property type="match status" value="1"/>
</dbReference>
<accession>A0A3A8ETE1</accession>
<dbReference type="RefSeq" id="WP_120370747.1">
    <property type="nucleotide sequence ID" value="NZ_RAXU01000016.1"/>
</dbReference>
<dbReference type="AlphaFoldDB" id="A0A3A8ETE1"/>
<dbReference type="InterPro" id="IPR021284">
    <property type="entry name" value="DUF2750"/>
</dbReference>
<evidence type="ECO:0000313" key="2">
    <source>
        <dbReference type="Proteomes" id="UP000269001"/>
    </source>
</evidence>
<name>A0A3A8ETE1_9GAMM</name>
<sequence length="153" mass="17750">MRNPYRRSVISTSSHLKNDPKNVYKQFIETIVFQNHVIGLYDDGWALCATPTGQQAFALWHSKSLAMLLQKGSWQSYELQEIPLVTLVQKLIPYLREQNTLLSLDLTPEGQNLLVKPEIFLADIKSFLYQFYLQKPEIFADLKLPLPRSIRLN</sequence>
<gene>
    <name evidence="1" type="ORF">D7V21_12230</name>
</gene>
<proteinExistence type="predicted"/>
<evidence type="ECO:0000313" key="1">
    <source>
        <dbReference type="EMBL" id="RKG32151.1"/>
    </source>
</evidence>
<dbReference type="Proteomes" id="UP000269001">
    <property type="component" value="Unassembled WGS sequence"/>
</dbReference>
<protein>
    <submittedName>
        <fullName evidence="1">DUF2750 domain-containing protein</fullName>
    </submittedName>
</protein>
<comment type="caution">
    <text evidence="1">The sequence shown here is derived from an EMBL/GenBank/DDBJ whole genome shotgun (WGS) entry which is preliminary data.</text>
</comment>
<organism evidence="1 2">
    <name type="scientific">Acinetobacter guerrae</name>
    <dbReference type="NCBI Taxonomy" id="1843371"/>
    <lineage>
        <taxon>Bacteria</taxon>
        <taxon>Pseudomonadati</taxon>
        <taxon>Pseudomonadota</taxon>
        <taxon>Gammaproteobacteria</taxon>
        <taxon>Moraxellales</taxon>
        <taxon>Moraxellaceae</taxon>
        <taxon>Acinetobacter</taxon>
    </lineage>
</organism>
<reference evidence="1 2" key="1">
    <citation type="submission" date="2018-09" db="EMBL/GenBank/DDBJ databases">
        <title>The draft genome of Acinetobacter spp. strains.</title>
        <authorList>
            <person name="Qin J."/>
            <person name="Feng Y."/>
            <person name="Zong Z."/>
        </authorList>
    </citation>
    <scope>NUCLEOTIDE SEQUENCE [LARGE SCALE GENOMIC DNA]</scope>
    <source>
        <strain evidence="1 2">WCHAc060096</strain>
    </source>
</reference>
<keyword evidence="2" id="KW-1185">Reference proteome</keyword>
<dbReference type="EMBL" id="RAXU01000016">
    <property type="protein sequence ID" value="RKG32151.1"/>
    <property type="molecule type" value="Genomic_DNA"/>
</dbReference>